<protein>
    <submittedName>
        <fullName evidence="3">Amino acid racemase</fullName>
        <ecNumber evidence="3">5.1.1.-</ecNumber>
    </submittedName>
</protein>
<dbReference type="InterPro" id="IPR018187">
    <property type="entry name" value="Asp/Glu_racemase_AS_1"/>
</dbReference>
<reference evidence="3 4" key="1">
    <citation type="submission" date="2019-12" db="EMBL/GenBank/DDBJ databases">
        <title>Novel species isolated from a subtropical stream in China.</title>
        <authorList>
            <person name="Lu H."/>
        </authorList>
    </citation>
    <scope>NUCLEOTIDE SEQUENCE [LARGE SCALE GENOMIC DNA]</scope>
    <source>
        <strain evidence="3 4">FT107W</strain>
    </source>
</reference>
<dbReference type="InterPro" id="IPR004380">
    <property type="entry name" value="Asp_race"/>
</dbReference>
<dbReference type="PANTHER" id="PTHR21198">
    <property type="entry name" value="GLUTAMATE RACEMASE"/>
    <property type="match status" value="1"/>
</dbReference>
<dbReference type="PROSITE" id="PS00923">
    <property type="entry name" value="ASP_GLU_RACEMASE_1"/>
    <property type="match status" value="1"/>
</dbReference>
<proteinExistence type="inferred from homology"/>
<dbReference type="SUPFAM" id="SSF53681">
    <property type="entry name" value="Aspartate/glutamate racemase"/>
    <property type="match status" value="4"/>
</dbReference>
<evidence type="ECO:0000313" key="3">
    <source>
        <dbReference type="EMBL" id="MYN18133.1"/>
    </source>
</evidence>
<comment type="similarity">
    <text evidence="1">Belongs to the aspartate/glutamate racemases family.</text>
</comment>
<dbReference type="InterPro" id="IPR033134">
    <property type="entry name" value="Asp/Glu_racemase_AS_2"/>
</dbReference>
<comment type="caution">
    <text evidence="3">The sequence shown here is derived from an EMBL/GenBank/DDBJ whole genome shotgun (WGS) entry which is preliminary data.</text>
</comment>
<dbReference type="EC" id="5.1.1.-" evidence="3"/>
<dbReference type="EMBL" id="WWCV01000025">
    <property type="protein sequence ID" value="MYN18133.1"/>
    <property type="molecule type" value="Genomic_DNA"/>
</dbReference>
<keyword evidence="2 3" id="KW-0413">Isomerase</keyword>
<dbReference type="Gene3D" id="3.40.50.1860">
    <property type="match status" value="4"/>
</dbReference>
<dbReference type="NCBIfam" id="TIGR00035">
    <property type="entry name" value="asp_race"/>
    <property type="match status" value="1"/>
</dbReference>
<name>A0A845HL39_9BURK</name>
<dbReference type="PANTHER" id="PTHR21198:SF7">
    <property type="entry name" value="ASPARTATE-GLUTAMATE RACEMASE FAMILY"/>
    <property type="match status" value="1"/>
</dbReference>
<dbReference type="RefSeq" id="WP_161090705.1">
    <property type="nucleotide sequence ID" value="NZ_WWCV01000025.1"/>
</dbReference>
<evidence type="ECO:0000256" key="1">
    <source>
        <dbReference type="ARBA" id="ARBA00007847"/>
    </source>
</evidence>
<dbReference type="GO" id="GO:0047661">
    <property type="term" value="F:amino-acid racemase activity"/>
    <property type="evidence" value="ECO:0007669"/>
    <property type="project" value="InterPro"/>
</dbReference>
<sequence length="495" mass="53176">MPHTPKFPAPAEPATTCIGIIGGLGALAGADVHGKMLRSIAAGGHAEDYAVLYEQHPFQDGDRLEGGTPELAGRKLYIYDMLQRYEQAGAHCAMLPCFISHTFLHQLRNELRLPIISLMDALLAALRQNAPGARTVGVLTSDYVLGQRLFERHLEPAGHQVCYPSARIQRDCVMEAVYGHGGLKTHDQSPAAVALLLEACHDLMAQGADLIVPGTTEIAMISSLLNVAGIPAMDSNQAYVDHALTIREQMPPQSFKIGIIGGVGPAATVDFMDKIIVNTNAGRDQEHVKLIVEHNPQIPDRTANLIGDGEDPTLAIYAACKRLEAHHADLIAIPCNTAHAYLQRISARVAIPIINMLHETVRHIEGHHAGHRRVGLLATSGTIQSRVYHDAAAGAPFELLVPDQAHQELVMRAIYGERGIKAGYLEGACRDDLMLALAHLVQAGASVVILGCTELPLLLREDAAFPLGELSIVLLDPTAILARRCVELARGGAQG</sequence>
<dbReference type="InterPro" id="IPR001920">
    <property type="entry name" value="Asp/Glu_race"/>
</dbReference>
<dbReference type="AlphaFoldDB" id="A0A845HL39"/>
<dbReference type="Pfam" id="PF01177">
    <property type="entry name" value="Asp_Glu_race"/>
    <property type="match status" value="2"/>
</dbReference>
<evidence type="ECO:0000256" key="2">
    <source>
        <dbReference type="ARBA" id="ARBA00023235"/>
    </source>
</evidence>
<dbReference type="Proteomes" id="UP000484875">
    <property type="component" value="Unassembled WGS sequence"/>
</dbReference>
<evidence type="ECO:0000313" key="4">
    <source>
        <dbReference type="Proteomes" id="UP000484875"/>
    </source>
</evidence>
<dbReference type="PROSITE" id="PS00924">
    <property type="entry name" value="ASP_GLU_RACEMASE_2"/>
    <property type="match status" value="1"/>
</dbReference>
<gene>
    <name evidence="3" type="ORF">GTP81_15360</name>
</gene>
<organism evidence="3 4">
    <name type="scientific">Duganella vulcania</name>
    <dbReference type="NCBI Taxonomy" id="2692166"/>
    <lineage>
        <taxon>Bacteria</taxon>
        <taxon>Pseudomonadati</taxon>
        <taxon>Pseudomonadota</taxon>
        <taxon>Betaproteobacteria</taxon>
        <taxon>Burkholderiales</taxon>
        <taxon>Oxalobacteraceae</taxon>
        <taxon>Telluria group</taxon>
        <taxon>Duganella</taxon>
    </lineage>
</organism>
<accession>A0A845HL39</accession>
<dbReference type="InterPro" id="IPR015942">
    <property type="entry name" value="Asp/Glu/hydantoin_racemase"/>
</dbReference>
<keyword evidence="4" id="KW-1185">Reference proteome</keyword>